<feature type="domain" description="TRASH" evidence="1">
    <location>
        <begin position="7"/>
        <end position="45"/>
    </location>
</feature>
<dbReference type="KEGG" id="slac:SKTS_08610"/>
<dbReference type="GO" id="GO:0016491">
    <property type="term" value="F:oxidoreductase activity"/>
    <property type="evidence" value="ECO:0007669"/>
    <property type="project" value="InterPro"/>
</dbReference>
<accession>A0A6F8VB44</accession>
<protein>
    <recommendedName>
        <fullName evidence="1">TRASH domain-containing protein</fullName>
    </recommendedName>
</protein>
<name>A0A6F8VB44_9PROT</name>
<evidence type="ECO:0000313" key="3">
    <source>
        <dbReference type="Proteomes" id="UP000502260"/>
    </source>
</evidence>
<dbReference type="InterPro" id="IPR011017">
    <property type="entry name" value="TRASH_dom"/>
</dbReference>
<dbReference type="Gene3D" id="1.10.620.20">
    <property type="entry name" value="Ribonucleotide Reductase, subunit A"/>
    <property type="match status" value="1"/>
</dbReference>
<dbReference type="AlphaFoldDB" id="A0A6F8VB44"/>
<dbReference type="RefSeq" id="WP_173060901.1">
    <property type="nucleotide sequence ID" value="NZ_AP022853.1"/>
</dbReference>
<reference evidence="3" key="1">
    <citation type="submission" date="2020-03" db="EMBL/GenBank/DDBJ databases">
        <title>Complete genome sequence of sulfur-oxidizing bacterium skT11.</title>
        <authorList>
            <person name="Kanda M."/>
            <person name="Kojima H."/>
            <person name="Fukui M."/>
        </authorList>
    </citation>
    <scope>NUCLEOTIDE SEQUENCE [LARGE SCALE GENOMIC DNA]</scope>
    <source>
        <strain evidence="3">skT11</strain>
    </source>
</reference>
<keyword evidence="3" id="KW-1185">Reference proteome</keyword>
<dbReference type="Pfam" id="PF04945">
    <property type="entry name" value="YHS"/>
    <property type="match status" value="1"/>
</dbReference>
<dbReference type="InterPro" id="IPR012348">
    <property type="entry name" value="RNR-like"/>
</dbReference>
<dbReference type="SUPFAM" id="SSF47240">
    <property type="entry name" value="Ferritin-like"/>
    <property type="match status" value="1"/>
</dbReference>
<sequence length="166" mass="18713">MNTLTKDPVCGMEIAASSTAIQTVYRGISYYFCSEQCLQRFLAKPLLYVGEPDRKAPKQQGIELIKKRRLLLATPLSPDQAVTVENALRGVMGIRLVAARGDSLEIHYDLLDTSAELIEEQLASIGVQLGNGWSERLRRAFMHYEEENELDNLAANDKHCCDVRKW</sequence>
<dbReference type="InterPro" id="IPR007029">
    <property type="entry name" value="YHS_dom"/>
</dbReference>
<evidence type="ECO:0000259" key="1">
    <source>
        <dbReference type="SMART" id="SM00746"/>
    </source>
</evidence>
<dbReference type="InterPro" id="IPR009078">
    <property type="entry name" value="Ferritin-like_SF"/>
</dbReference>
<dbReference type="EMBL" id="AP022853">
    <property type="protein sequence ID" value="BCB25975.1"/>
    <property type="molecule type" value="Genomic_DNA"/>
</dbReference>
<proteinExistence type="predicted"/>
<evidence type="ECO:0000313" key="2">
    <source>
        <dbReference type="EMBL" id="BCB25975.1"/>
    </source>
</evidence>
<gene>
    <name evidence="2" type="ORF">SKTS_08610</name>
</gene>
<organism evidence="2 3">
    <name type="scientific">Sulfurimicrobium lacus</name>
    <dbReference type="NCBI Taxonomy" id="2715678"/>
    <lineage>
        <taxon>Bacteria</taxon>
        <taxon>Pseudomonadati</taxon>
        <taxon>Pseudomonadota</taxon>
        <taxon>Betaproteobacteria</taxon>
        <taxon>Nitrosomonadales</taxon>
        <taxon>Sulfuricellaceae</taxon>
        <taxon>Sulfurimicrobium</taxon>
    </lineage>
</organism>
<dbReference type="SMART" id="SM00746">
    <property type="entry name" value="TRASH"/>
    <property type="match status" value="1"/>
</dbReference>
<dbReference type="Proteomes" id="UP000502260">
    <property type="component" value="Chromosome"/>
</dbReference>